<gene>
    <name evidence="1" type="ORF">CDEST_06956</name>
</gene>
<protein>
    <recommendedName>
        <fullName evidence="3">LysM domain-containing protein</fullName>
    </recommendedName>
</protein>
<accession>A0AAX4IEY1</accession>
<dbReference type="EMBL" id="CP137308">
    <property type="protein sequence ID" value="WQF81942.1"/>
    <property type="molecule type" value="Genomic_DNA"/>
</dbReference>
<sequence length="88" mass="9710">MTNGMKVRLLRDASVATRPNTPCAVDVEEVTGLSPLPACDWQFYNGFDTDCYRVDGRTLADIVAPGWRRPTHGSLLVATCRVRVTKSI</sequence>
<evidence type="ECO:0008006" key="3">
    <source>
        <dbReference type="Google" id="ProtNLM"/>
    </source>
</evidence>
<organism evidence="1 2">
    <name type="scientific">Colletotrichum destructivum</name>
    <dbReference type="NCBI Taxonomy" id="34406"/>
    <lineage>
        <taxon>Eukaryota</taxon>
        <taxon>Fungi</taxon>
        <taxon>Dikarya</taxon>
        <taxon>Ascomycota</taxon>
        <taxon>Pezizomycotina</taxon>
        <taxon>Sordariomycetes</taxon>
        <taxon>Hypocreomycetidae</taxon>
        <taxon>Glomerellales</taxon>
        <taxon>Glomerellaceae</taxon>
        <taxon>Colletotrichum</taxon>
        <taxon>Colletotrichum destructivum species complex</taxon>
    </lineage>
</organism>
<dbReference type="Proteomes" id="UP001322277">
    <property type="component" value="Chromosome 4"/>
</dbReference>
<dbReference type="GeneID" id="87943459"/>
<keyword evidence="2" id="KW-1185">Reference proteome</keyword>
<dbReference type="AlphaFoldDB" id="A0AAX4IEY1"/>
<evidence type="ECO:0000313" key="2">
    <source>
        <dbReference type="Proteomes" id="UP001322277"/>
    </source>
</evidence>
<dbReference type="RefSeq" id="XP_062779166.1">
    <property type="nucleotide sequence ID" value="XM_062923115.1"/>
</dbReference>
<reference evidence="2" key="1">
    <citation type="journal article" date="2023" name="bioRxiv">
        <title>Complete genome of the Medicago anthracnose fungus, Colletotrichum destructivum, reveals a mini-chromosome-like region within a core chromosome.</title>
        <authorList>
            <person name="Lapalu N."/>
            <person name="Simon A."/>
            <person name="Lu A."/>
            <person name="Plaumann P.-L."/>
            <person name="Amselem J."/>
            <person name="Pigne S."/>
            <person name="Auger A."/>
            <person name="Koch C."/>
            <person name="Dallery J.-F."/>
            <person name="O'Connell R.J."/>
        </authorList>
    </citation>
    <scope>NUCLEOTIDE SEQUENCE [LARGE SCALE GENOMIC DNA]</scope>
    <source>
        <strain evidence="2">CBS 520.97</strain>
    </source>
</reference>
<evidence type="ECO:0000313" key="1">
    <source>
        <dbReference type="EMBL" id="WQF81942.1"/>
    </source>
</evidence>
<dbReference type="KEGG" id="cdet:87943459"/>
<proteinExistence type="predicted"/>
<name>A0AAX4IEY1_9PEZI</name>